<evidence type="ECO:0000313" key="12">
    <source>
        <dbReference type="Proteomes" id="UP000619761"/>
    </source>
</evidence>
<keyword evidence="2" id="KW-1003">Cell membrane</keyword>
<evidence type="ECO:0000256" key="5">
    <source>
        <dbReference type="ARBA" id="ARBA00023136"/>
    </source>
</evidence>
<keyword evidence="5 9" id="KW-0472">Membrane</keyword>
<organism evidence="11 12">
    <name type="scientific">Cellvibrio zantedeschiae</name>
    <dbReference type="NCBI Taxonomy" id="1237077"/>
    <lineage>
        <taxon>Bacteria</taxon>
        <taxon>Pseudomonadati</taxon>
        <taxon>Pseudomonadota</taxon>
        <taxon>Gammaproteobacteria</taxon>
        <taxon>Cellvibrionales</taxon>
        <taxon>Cellvibrionaceae</taxon>
        <taxon>Cellvibrio</taxon>
    </lineage>
</organism>
<feature type="domain" description="Ancillary SecYEG translocon subunit/Cell division coordinator CpoB TPR" evidence="10">
    <location>
        <begin position="15"/>
        <end position="217"/>
    </location>
</feature>
<dbReference type="Proteomes" id="UP000619761">
    <property type="component" value="Unassembled WGS sequence"/>
</dbReference>
<dbReference type="SUPFAM" id="SSF48452">
    <property type="entry name" value="TPR-like"/>
    <property type="match status" value="1"/>
</dbReference>
<comment type="subcellular location">
    <subcellularLocation>
        <location evidence="1">Cell membrane</location>
        <topology evidence="1">Single-pass type II membrane protein</topology>
    </subcellularLocation>
</comment>
<evidence type="ECO:0000256" key="4">
    <source>
        <dbReference type="ARBA" id="ARBA00022989"/>
    </source>
</evidence>
<protein>
    <recommendedName>
        <fullName evidence="8">Ancillary SecYEG translocon subunit</fullName>
    </recommendedName>
</protein>
<keyword evidence="3 9" id="KW-0812">Transmembrane</keyword>
<name>A0ABQ3AT61_9GAMM</name>
<comment type="similarity">
    <text evidence="7">Belongs to the YfgM family.</text>
</comment>
<accession>A0ABQ3AT61</accession>
<sequence length="233" mass="25608">MSVHLTEEEQLEVLKRWWKDYGKTVITGIVAAVALYFAWTTWQEKQRNKAESASAHYEELIKILNVEQGKTLSEADKANAEHIANELKEKNGKTLYAQGAAFYLAKSAVDAGNLDKAVTELQWILASKPDIATAQLAHARLARVYVAKGAYPEALAQLSEEPSKAFASEYAEVRGDILKAQGNKDAAATAYKKALETTDPQQQERAMVLQMKADELKSADVAPATPATQEKAQ</sequence>
<evidence type="ECO:0000256" key="3">
    <source>
        <dbReference type="ARBA" id="ARBA00022692"/>
    </source>
</evidence>
<dbReference type="PANTHER" id="PTHR38035">
    <property type="entry name" value="UPF0070 PROTEIN YFGM"/>
    <property type="match status" value="1"/>
</dbReference>
<evidence type="ECO:0000256" key="9">
    <source>
        <dbReference type="SAM" id="Phobius"/>
    </source>
</evidence>
<evidence type="ECO:0000256" key="1">
    <source>
        <dbReference type="ARBA" id="ARBA00004401"/>
    </source>
</evidence>
<proteinExistence type="inferred from homology"/>
<dbReference type="PIRSF" id="PIRSF006170">
    <property type="entry name" value="YfgM"/>
    <property type="match status" value="1"/>
</dbReference>
<dbReference type="PANTHER" id="PTHR38035:SF1">
    <property type="entry name" value="ANCILLARY SECYEG TRANSLOCON SUBUNIT"/>
    <property type="match status" value="1"/>
</dbReference>
<dbReference type="Gene3D" id="1.25.40.10">
    <property type="entry name" value="Tetratricopeptide repeat domain"/>
    <property type="match status" value="1"/>
</dbReference>
<keyword evidence="4 9" id="KW-1133">Transmembrane helix</keyword>
<dbReference type="EMBL" id="BMYZ01000001">
    <property type="protein sequence ID" value="GGY67002.1"/>
    <property type="molecule type" value="Genomic_DNA"/>
</dbReference>
<keyword evidence="6" id="KW-0143">Chaperone</keyword>
<evidence type="ECO:0000256" key="6">
    <source>
        <dbReference type="ARBA" id="ARBA00023186"/>
    </source>
</evidence>
<dbReference type="InterPro" id="IPR026039">
    <property type="entry name" value="YfgM"/>
</dbReference>
<evidence type="ECO:0000259" key="10">
    <source>
        <dbReference type="Pfam" id="PF09976"/>
    </source>
</evidence>
<gene>
    <name evidence="11" type="ORF">GCM10011613_08820</name>
</gene>
<keyword evidence="12" id="KW-1185">Reference proteome</keyword>
<evidence type="ECO:0000256" key="2">
    <source>
        <dbReference type="ARBA" id="ARBA00022475"/>
    </source>
</evidence>
<dbReference type="RefSeq" id="WP_189416332.1">
    <property type="nucleotide sequence ID" value="NZ_BMYZ01000001.1"/>
</dbReference>
<dbReference type="InterPro" id="IPR018704">
    <property type="entry name" value="SecYEG/CpoB_TPR"/>
</dbReference>
<evidence type="ECO:0000256" key="8">
    <source>
        <dbReference type="ARBA" id="ARBA00024235"/>
    </source>
</evidence>
<evidence type="ECO:0000313" key="11">
    <source>
        <dbReference type="EMBL" id="GGY67002.1"/>
    </source>
</evidence>
<evidence type="ECO:0000256" key="7">
    <source>
        <dbReference type="ARBA" id="ARBA00024197"/>
    </source>
</evidence>
<reference evidence="12" key="1">
    <citation type="journal article" date="2019" name="Int. J. Syst. Evol. Microbiol.">
        <title>The Global Catalogue of Microorganisms (GCM) 10K type strain sequencing project: providing services to taxonomists for standard genome sequencing and annotation.</title>
        <authorList>
            <consortium name="The Broad Institute Genomics Platform"/>
            <consortium name="The Broad Institute Genome Sequencing Center for Infectious Disease"/>
            <person name="Wu L."/>
            <person name="Ma J."/>
        </authorList>
    </citation>
    <scope>NUCLEOTIDE SEQUENCE [LARGE SCALE GENOMIC DNA]</scope>
    <source>
        <strain evidence="12">KCTC 32239</strain>
    </source>
</reference>
<dbReference type="InterPro" id="IPR011990">
    <property type="entry name" value="TPR-like_helical_dom_sf"/>
</dbReference>
<feature type="transmembrane region" description="Helical" evidence="9">
    <location>
        <begin position="21"/>
        <end position="39"/>
    </location>
</feature>
<dbReference type="Pfam" id="PF09976">
    <property type="entry name" value="TPR_21"/>
    <property type="match status" value="1"/>
</dbReference>
<comment type="caution">
    <text evidence="11">The sequence shown here is derived from an EMBL/GenBank/DDBJ whole genome shotgun (WGS) entry which is preliminary data.</text>
</comment>